<proteinExistence type="predicted"/>
<dbReference type="Proteomes" id="UP000606172">
    <property type="component" value="Unassembled WGS sequence"/>
</dbReference>
<organism evidence="1 2">
    <name type="scientific">Sinosporangium siamense</name>
    <dbReference type="NCBI Taxonomy" id="1367973"/>
    <lineage>
        <taxon>Bacteria</taxon>
        <taxon>Bacillati</taxon>
        <taxon>Actinomycetota</taxon>
        <taxon>Actinomycetes</taxon>
        <taxon>Streptosporangiales</taxon>
        <taxon>Streptosporangiaceae</taxon>
        <taxon>Sinosporangium</taxon>
    </lineage>
</organism>
<comment type="caution">
    <text evidence="1">The sequence shown here is derived from an EMBL/GenBank/DDBJ whole genome shotgun (WGS) entry which is preliminary data.</text>
</comment>
<dbReference type="EMBL" id="BOOW01000001">
    <property type="protein sequence ID" value="GII89823.1"/>
    <property type="molecule type" value="Genomic_DNA"/>
</dbReference>
<gene>
    <name evidence="1" type="ORF">Ssi02_00540</name>
</gene>
<dbReference type="PANTHER" id="PTHR39217:SF1">
    <property type="entry name" value="GLUTATHIONE SYNTHETASE"/>
    <property type="match status" value="1"/>
</dbReference>
<dbReference type="AlphaFoldDB" id="A0A919V3T5"/>
<reference evidence="1" key="1">
    <citation type="submission" date="2021-01" db="EMBL/GenBank/DDBJ databases">
        <title>Whole genome shotgun sequence of Sinosporangium siamense NBRC 109515.</title>
        <authorList>
            <person name="Komaki H."/>
            <person name="Tamura T."/>
        </authorList>
    </citation>
    <scope>NUCLEOTIDE SEQUENCE</scope>
    <source>
        <strain evidence="1">NBRC 109515</strain>
    </source>
</reference>
<dbReference type="RefSeq" id="WP_204019659.1">
    <property type="nucleotide sequence ID" value="NZ_BOOW01000001.1"/>
</dbReference>
<sequence length="274" mass="30507">MGIPVAYATFADPSGDDDEREVAIAAWRQAGIEGHAVRWDDPEIDWSSFKAVVIRSTWDYVERRDEFTAWAHRVEGVTRLFNPAAVIERNTDKTYLRDLRVPTVPTYWGEGELPEWPEYVVKPAVSAGARDTIRTLDRDLALAHAATLRAAGRTAMIQPYLHMVETEGETSLIYFGGRFSHAIRRLPMLAVPGSVAGDVQRREAAREPDADQRDLAEALAAELPDDVLYARIDLVRLADGSPALIELELTEPYLYLKRAGRAPAALAEALAERL</sequence>
<evidence type="ECO:0000313" key="1">
    <source>
        <dbReference type="EMBL" id="GII89823.1"/>
    </source>
</evidence>
<name>A0A919V3T5_9ACTN</name>
<evidence type="ECO:0000313" key="2">
    <source>
        <dbReference type="Proteomes" id="UP000606172"/>
    </source>
</evidence>
<dbReference type="PANTHER" id="PTHR39217">
    <property type="match status" value="1"/>
</dbReference>
<keyword evidence="2" id="KW-1185">Reference proteome</keyword>
<dbReference type="InterPro" id="IPR053191">
    <property type="entry name" value="DcsG_Biosynth_Enzyme"/>
</dbReference>
<dbReference type="SUPFAM" id="SSF56059">
    <property type="entry name" value="Glutathione synthetase ATP-binding domain-like"/>
    <property type="match status" value="1"/>
</dbReference>
<protein>
    <submittedName>
        <fullName evidence="1">ATP-grasp domain-containing protein</fullName>
    </submittedName>
</protein>
<accession>A0A919V3T5</accession>